<evidence type="ECO:0000256" key="1">
    <source>
        <dbReference type="ARBA" id="ARBA00004635"/>
    </source>
</evidence>
<dbReference type="PANTHER" id="PTHR30429">
    <property type="entry name" value="D-METHIONINE-BINDING LIPOPROTEIN METQ"/>
    <property type="match status" value="1"/>
</dbReference>
<comment type="similarity">
    <text evidence="2">Belongs to the NlpA lipoprotein family.</text>
</comment>
<keyword evidence="5" id="KW-0564">Palmitate</keyword>
<dbReference type="Proteomes" id="UP000032611">
    <property type="component" value="Chromosome"/>
</dbReference>
<protein>
    <submittedName>
        <fullName evidence="8">Dioxygenase</fullName>
    </submittedName>
</protein>
<evidence type="ECO:0000313" key="9">
    <source>
        <dbReference type="Proteomes" id="UP000032611"/>
    </source>
</evidence>
<organism evidence="8 9">
    <name type="scientific">Martelella endophytica</name>
    <dbReference type="NCBI Taxonomy" id="1486262"/>
    <lineage>
        <taxon>Bacteria</taxon>
        <taxon>Pseudomonadati</taxon>
        <taxon>Pseudomonadota</taxon>
        <taxon>Alphaproteobacteria</taxon>
        <taxon>Hyphomicrobiales</taxon>
        <taxon>Aurantimonadaceae</taxon>
        <taxon>Martelella</taxon>
    </lineage>
</organism>
<dbReference type="AlphaFoldDB" id="A0A0D5LMR3"/>
<accession>A0A0D5LMR3</accession>
<dbReference type="RefSeq" id="WP_045680044.1">
    <property type="nucleotide sequence ID" value="NZ_CP010803.1"/>
</dbReference>
<feature type="chain" id="PRO_5002295056" evidence="7">
    <location>
        <begin position="22"/>
        <end position="259"/>
    </location>
</feature>
<dbReference type="GO" id="GO:0051213">
    <property type="term" value="F:dioxygenase activity"/>
    <property type="evidence" value="ECO:0007669"/>
    <property type="project" value="UniProtKB-KW"/>
</dbReference>
<sequence length="259" mass="27814">MKKLMTTAVLAALLSAGLAHAETKKVGVTPGPHAQIVEKVKEVAAEKGLDLDVIEFSDYVVPNQALADGDLDINSFQHQPYLDNQVADRGFDLVSVAQSVNFPMAGYSSKIDSKEGIPDGATFALPNDPSNGARALLMLEDQGMIGLTEGVGVRATVLDVVDNPHDYKFVELDAAQLPRALGDVDVALITTNYALDAGLNPVNDSLFREGAKAPYVGVIAVRAEDKDADWVKTFVESYHSPEVKAYIEEQFKGAITPTW</sequence>
<gene>
    <name evidence="8" type="ORF">TM49_06495</name>
</gene>
<feature type="signal peptide" evidence="7">
    <location>
        <begin position="1"/>
        <end position="21"/>
    </location>
</feature>
<dbReference type="PIRSF" id="PIRSF002854">
    <property type="entry name" value="MetQ"/>
    <property type="match status" value="1"/>
</dbReference>
<evidence type="ECO:0000256" key="4">
    <source>
        <dbReference type="ARBA" id="ARBA00023136"/>
    </source>
</evidence>
<dbReference type="InterPro" id="IPR004872">
    <property type="entry name" value="Lipoprotein_NlpA"/>
</dbReference>
<reference evidence="8 9" key="1">
    <citation type="journal article" date="2015" name="Genome Announc.">
        <title>Complete genome sequence of Martelella endophytica YC6887, which has antifungal activity associated with a halophyte.</title>
        <authorList>
            <person name="Khan A."/>
            <person name="Khan H."/>
            <person name="Chung E.J."/>
            <person name="Hossain M.T."/>
            <person name="Chung Y.R."/>
        </authorList>
    </citation>
    <scope>NUCLEOTIDE SEQUENCE [LARGE SCALE GENOMIC DNA]</scope>
    <source>
        <strain evidence="8">YC6887</strain>
    </source>
</reference>
<evidence type="ECO:0000256" key="6">
    <source>
        <dbReference type="ARBA" id="ARBA00023288"/>
    </source>
</evidence>
<keyword evidence="9" id="KW-1185">Reference proteome</keyword>
<evidence type="ECO:0000256" key="3">
    <source>
        <dbReference type="ARBA" id="ARBA00022729"/>
    </source>
</evidence>
<evidence type="ECO:0000256" key="7">
    <source>
        <dbReference type="SAM" id="SignalP"/>
    </source>
</evidence>
<dbReference type="GO" id="GO:0016020">
    <property type="term" value="C:membrane"/>
    <property type="evidence" value="ECO:0007669"/>
    <property type="project" value="UniProtKB-SubCell"/>
</dbReference>
<dbReference type="NCBIfam" id="TIGR00363">
    <property type="entry name" value="MetQ/NlpA family lipoprotein"/>
    <property type="match status" value="1"/>
</dbReference>
<dbReference type="OrthoDB" id="9812878at2"/>
<name>A0A0D5LMR3_MAREN</name>
<dbReference type="Gene3D" id="3.40.190.10">
    <property type="entry name" value="Periplasmic binding protein-like II"/>
    <property type="match status" value="2"/>
</dbReference>
<proteinExistence type="inferred from homology"/>
<evidence type="ECO:0000256" key="5">
    <source>
        <dbReference type="ARBA" id="ARBA00023139"/>
    </source>
</evidence>
<keyword evidence="3 7" id="KW-0732">Signal</keyword>
<keyword evidence="8" id="KW-0223">Dioxygenase</keyword>
<dbReference type="Pfam" id="PF03180">
    <property type="entry name" value="Lipoprotein_9"/>
    <property type="match status" value="1"/>
</dbReference>
<dbReference type="PATRIC" id="fig|1486262.3.peg.1334"/>
<dbReference type="KEGG" id="mey:TM49_06495"/>
<keyword evidence="8" id="KW-0560">Oxidoreductase</keyword>
<evidence type="ECO:0000256" key="2">
    <source>
        <dbReference type="ARBA" id="ARBA00008973"/>
    </source>
</evidence>
<dbReference type="STRING" id="1486262.TM49_06495"/>
<dbReference type="EMBL" id="CP010803">
    <property type="protein sequence ID" value="AJY45421.1"/>
    <property type="molecule type" value="Genomic_DNA"/>
</dbReference>
<dbReference type="SUPFAM" id="SSF53850">
    <property type="entry name" value="Periplasmic binding protein-like II"/>
    <property type="match status" value="1"/>
</dbReference>
<dbReference type="PANTHER" id="PTHR30429:SF1">
    <property type="entry name" value="D-METHIONINE-BINDING LIPOPROTEIN METQ-RELATED"/>
    <property type="match status" value="1"/>
</dbReference>
<dbReference type="HOGENOM" id="CLU_067080_0_0_5"/>
<keyword evidence="6" id="KW-0449">Lipoprotein</keyword>
<comment type="subcellular location">
    <subcellularLocation>
        <location evidence="1">Membrane</location>
        <topology evidence="1">Lipid-anchor</topology>
    </subcellularLocation>
</comment>
<evidence type="ECO:0000313" key="8">
    <source>
        <dbReference type="EMBL" id="AJY45421.1"/>
    </source>
</evidence>
<dbReference type="CDD" id="cd13598">
    <property type="entry name" value="PBP2_lipoprotein_IlpA_like"/>
    <property type="match status" value="1"/>
</dbReference>
<keyword evidence="4" id="KW-0472">Membrane</keyword>